<evidence type="ECO:0000313" key="1">
    <source>
        <dbReference type="EMBL" id="KAJ7628443.1"/>
    </source>
</evidence>
<sequence>MGLGLLLTTTILNHRVGLADSNTFLMESTLFQQPQGGFYSIAMSNKGPLDNSCPLTPTFSLLQRKYLPSRSHSRRLLCPLTVLSSLTILAAWTHTSSLPSSGYRWPRREAYRAVDHTTLTHKCIDDLSPSASLPQRTHTSLDIFEPPLVSSMSLILFEHRHPCPLFERV</sequence>
<dbReference type="AlphaFoldDB" id="A0AAD7BRE1"/>
<reference evidence="1" key="1">
    <citation type="submission" date="2023-03" db="EMBL/GenBank/DDBJ databases">
        <title>Massive genome expansion in bonnet fungi (Mycena s.s.) driven by repeated elements and novel gene families across ecological guilds.</title>
        <authorList>
            <consortium name="Lawrence Berkeley National Laboratory"/>
            <person name="Harder C.B."/>
            <person name="Miyauchi S."/>
            <person name="Viragh M."/>
            <person name="Kuo A."/>
            <person name="Thoen E."/>
            <person name="Andreopoulos B."/>
            <person name="Lu D."/>
            <person name="Skrede I."/>
            <person name="Drula E."/>
            <person name="Henrissat B."/>
            <person name="Morin E."/>
            <person name="Kohler A."/>
            <person name="Barry K."/>
            <person name="LaButti K."/>
            <person name="Morin E."/>
            <person name="Salamov A."/>
            <person name="Lipzen A."/>
            <person name="Mereny Z."/>
            <person name="Hegedus B."/>
            <person name="Baldrian P."/>
            <person name="Stursova M."/>
            <person name="Weitz H."/>
            <person name="Taylor A."/>
            <person name="Grigoriev I.V."/>
            <person name="Nagy L.G."/>
            <person name="Martin F."/>
            <person name="Kauserud H."/>
        </authorList>
    </citation>
    <scope>NUCLEOTIDE SEQUENCE</scope>
    <source>
        <strain evidence="1">9284</strain>
    </source>
</reference>
<organism evidence="1 2">
    <name type="scientific">Roridomyces roridus</name>
    <dbReference type="NCBI Taxonomy" id="1738132"/>
    <lineage>
        <taxon>Eukaryota</taxon>
        <taxon>Fungi</taxon>
        <taxon>Dikarya</taxon>
        <taxon>Basidiomycota</taxon>
        <taxon>Agaricomycotina</taxon>
        <taxon>Agaricomycetes</taxon>
        <taxon>Agaricomycetidae</taxon>
        <taxon>Agaricales</taxon>
        <taxon>Marasmiineae</taxon>
        <taxon>Mycenaceae</taxon>
        <taxon>Roridomyces</taxon>
    </lineage>
</organism>
<proteinExistence type="predicted"/>
<dbReference type="EMBL" id="JARKIF010000010">
    <property type="protein sequence ID" value="KAJ7628443.1"/>
    <property type="molecule type" value="Genomic_DNA"/>
</dbReference>
<evidence type="ECO:0000313" key="2">
    <source>
        <dbReference type="Proteomes" id="UP001221142"/>
    </source>
</evidence>
<gene>
    <name evidence="1" type="ORF">FB45DRAFT_918303</name>
</gene>
<name>A0AAD7BRE1_9AGAR</name>
<comment type="caution">
    <text evidence="1">The sequence shown here is derived from an EMBL/GenBank/DDBJ whole genome shotgun (WGS) entry which is preliminary data.</text>
</comment>
<protein>
    <submittedName>
        <fullName evidence="1">Uncharacterized protein</fullName>
    </submittedName>
</protein>
<keyword evidence="2" id="KW-1185">Reference proteome</keyword>
<accession>A0AAD7BRE1</accession>
<dbReference type="Proteomes" id="UP001221142">
    <property type="component" value="Unassembled WGS sequence"/>
</dbReference>